<evidence type="ECO:0000256" key="1">
    <source>
        <dbReference type="SAM" id="MobiDB-lite"/>
    </source>
</evidence>
<proteinExistence type="predicted"/>
<gene>
    <name evidence="2" type="ORF">P7K49_039574</name>
</gene>
<sequence length="73" mass="7597">YSLFACRGSDLLARVRPVAAELPSAVERSPLLAESLCYGRLPQQRQAASALDGASVGADCVSNGGRPSLTVLH</sequence>
<name>A0ABQ9T8Z4_SAGOE</name>
<evidence type="ECO:0000313" key="2">
    <source>
        <dbReference type="EMBL" id="KAK2081180.1"/>
    </source>
</evidence>
<dbReference type="EMBL" id="JASSZA010000408">
    <property type="protein sequence ID" value="KAK2081180.1"/>
    <property type="molecule type" value="Genomic_DNA"/>
</dbReference>
<feature type="region of interest" description="Disordered" evidence="1">
    <location>
        <begin position="54"/>
        <end position="73"/>
    </location>
</feature>
<comment type="caution">
    <text evidence="2">The sequence shown here is derived from an EMBL/GenBank/DDBJ whole genome shotgun (WGS) entry which is preliminary data.</text>
</comment>
<dbReference type="Proteomes" id="UP001266305">
    <property type="component" value="Unassembled WGS sequence"/>
</dbReference>
<feature type="non-terminal residue" evidence="2">
    <location>
        <position position="1"/>
    </location>
</feature>
<feature type="non-terminal residue" evidence="2">
    <location>
        <position position="73"/>
    </location>
</feature>
<accession>A0ABQ9T8Z4</accession>
<keyword evidence="3" id="KW-1185">Reference proteome</keyword>
<evidence type="ECO:0000313" key="3">
    <source>
        <dbReference type="Proteomes" id="UP001266305"/>
    </source>
</evidence>
<organism evidence="2 3">
    <name type="scientific">Saguinus oedipus</name>
    <name type="common">Cotton-top tamarin</name>
    <name type="synonym">Oedipomidas oedipus</name>
    <dbReference type="NCBI Taxonomy" id="9490"/>
    <lineage>
        <taxon>Eukaryota</taxon>
        <taxon>Metazoa</taxon>
        <taxon>Chordata</taxon>
        <taxon>Craniata</taxon>
        <taxon>Vertebrata</taxon>
        <taxon>Euteleostomi</taxon>
        <taxon>Mammalia</taxon>
        <taxon>Eutheria</taxon>
        <taxon>Euarchontoglires</taxon>
        <taxon>Primates</taxon>
        <taxon>Haplorrhini</taxon>
        <taxon>Platyrrhini</taxon>
        <taxon>Cebidae</taxon>
        <taxon>Callitrichinae</taxon>
        <taxon>Saguinus</taxon>
    </lineage>
</organism>
<protein>
    <submittedName>
        <fullName evidence="2">Uncharacterized protein</fullName>
    </submittedName>
</protein>
<reference evidence="2 3" key="1">
    <citation type="submission" date="2023-05" db="EMBL/GenBank/DDBJ databases">
        <title>B98-5 Cell Line De Novo Hybrid Assembly: An Optical Mapping Approach.</title>
        <authorList>
            <person name="Kananen K."/>
            <person name="Auerbach J.A."/>
            <person name="Kautto E."/>
            <person name="Blachly J.S."/>
        </authorList>
    </citation>
    <scope>NUCLEOTIDE SEQUENCE [LARGE SCALE GENOMIC DNA]</scope>
    <source>
        <strain evidence="2">B95-8</strain>
        <tissue evidence="2">Cell line</tissue>
    </source>
</reference>